<keyword evidence="3" id="KW-0812">Transmembrane</keyword>
<dbReference type="EMBL" id="BAAFZP010000001">
    <property type="protein sequence ID" value="GAB1581226.1"/>
    <property type="molecule type" value="Genomic_DNA"/>
</dbReference>
<organism evidence="4 5">
    <name type="scientific">Phyllobacterium phragmitis</name>
    <dbReference type="NCBI Taxonomy" id="2670329"/>
    <lineage>
        <taxon>Bacteria</taxon>
        <taxon>Pseudomonadati</taxon>
        <taxon>Pseudomonadota</taxon>
        <taxon>Alphaproteobacteria</taxon>
        <taxon>Hyphomicrobiales</taxon>
        <taxon>Phyllobacteriaceae</taxon>
        <taxon>Phyllobacterium</taxon>
    </lineage>
</organism>
<feature type="region of interest" description="Disordered" evidence="2">
    <location>
        <begin position="1"/>
        <end position="61"/>
    </location>
</feature>
<evidence type="ECO:0000256" key="3">
    <source>
        <dbReference type="SAM" id="Phobius"/>
    </source>
</evidence>
<sequence>MATGKKPDQPDRTGQAQGADSGPFSGDLDERRRRLEAELVRTGALKKPDTPQGRSEPPAGVAQAMKLSSEFIAGVLVGAASGWLIDHFAGTSPWGLIIFLLLGFAAGVLNILRSTGHVAQTGIQPGRAPDDKNGN</sequence>
<keyword evidence="1" id="KW-0406">Ion transport</keyword>
<dbReference type="InterPro" id="IPR016989">
    <property type="entry name" value="Atp1_alphaprobac"/>
</dbReference>
<feature type="compositionally biased region" description="Basic and acidic residues" evidence="2">
    <location>
        <begin position="1"/>
        <end position="11"/>
    </location>
</feature>
<evidence type="ECO:0000313" key="5">
    <source>
        <dbReference type="Proteomes" id="UP001628091"/>
    </source>
</evidence>
<dbReference type="RefSeq" id="WP_407864099.1">
    <property type="nucleotide sequence ID" value="NZ_BAAFZP010000001.1"/>
</dbReference>
<feature type="transmembrane region" description="Helical" evidence="3">
    <location>
        <begin position="71"/>
        <end position="88"/>
    </location>
</feature>
<evidence type="ECO:0000256" key="2">
    <source>
        <dbReference type="SAM" id="MobiDB-lite"/>
    </source>
</evidence>
<proteinExistence type="inferred from homology"/>
<evidence type="ECO:0000256" key="1">
    <source>
        <dbReference type="PIRNR" id="PIRNR032126"/>
    </source>
</evidence>
<keyword evidence="3" id="KW-1133">Transmembrane helix</keyword>
<dbReference type="Proteomes" id="UP001628091">
    <property type="component" value="Unassembled WGS sequence"/>
</dbReference>
<comment type="similarity">
    <text evidence="1">Belongs to the bacterial AtpI family.</text>
</comment>
<comment type="function">
    <text evidence="1">A possible function for this protein is to guide the assembly of the membrane sector of the ATPase enzyme complex.</text>
</comment>
<feature type="compositionally biased region" description="Basic and acidic residues" evidence="2">
    <location>
        <begin position="28"/>
        <end position="39"/>
    </location>
</feature>
<feature type="transmembrane region" description="Helical" evidence="3">
    <location>
        <begin position="94"/>
        <end position="112"/>
    </location>
</feature>
<keyword evidence="1 3" id="KW-0472">Membrane</keyword>
<dbReference type="PIRSF" id="PIRSF032126">
    <property type="entry name" value="F0F1_ATP_synthase_subunit_I"/>
    <property type="match status" value="1"/>
</dbReference>
<dbReference type="InterPro" id="IPR032820">
    <property type="entry name" value="ATPase_put"/>
</dbReference>
<dbReference type="Pfam" id="PF09527">
    <property type="entry name" value="ATPase_gene1"/>
    <property type="match status" value="1"/>
</dbReference>
<reference evidence="4 5" key="1">
    <citation type="submission" date="2024-10" db="EMBL/GenBank/DDBJ databases">
        <title>Isolation, draft genome sequencing and identification of Phyllobacterium sp. NSA23, isolated from leaf soil.</title>
        <authorList>
            <person name="Akita H."/>
        </authorList>
    </citation>
    <scope>NUCLEOTIDE SEQUENCE [LARGE SCALE GENOMIC DNA]</scope>
    <source>
        <strain evidence="4 5">NSA23</strain>
    </source>
</reference>
<gene>
    <name evidence="4" type="ORF">PPNSA23_11690</name>
</gene>
<name>A0ABQ0GX23_9HYPH</name>
<keyword evidence="5" id="KW-1185">Reference proteome</keyword>
<protein>
    <recommendedName>
        <fullName evidence="1">ATP synthase protein I</fullName>
    </recommendedName>
</protein>
<accession>A0ABQ0GX23</accession>
<evidence type="ECO:0000313" key="4">
    <source>
        <dbReference type="EMBL" id="GAB1581226.1"/>
    </source>
</evidence>
<comment type="caution">
    <text evidence="4">The sequence shown here is derived from an EMBL/GenBank/DDBJ whole genome shotgun (WGS) entry which is preliminary data.</text>
</comment>
<keyword evidence="1" id="KW-0813">Transport</keyword>
<keyword evidence="1" id="KW-0375">Hydrogen ion transport</keyword>